<accession>A0A6J5LGE9</accession>
<gene>
    <name evidence="1" type="ORF">UFOVP257_386</name>
</gene>
<reference evidence="1" key="1">
    <citation type="submission" date="2020-04" db="EMBL/GenBank/DDBJ databases">
        <authorList>
            <person name="Chiriac C."/>
            <person name="Salcher M."/>
            <person name="Ghai R."/>
            <person name="Kavagutti S V."/>
        </authorList>
    </citation>
    <scope>NUCLEOTIDE SEQUENCE</scope>
</reference>
<proteinExistence type="predicted"/>
<organism evidence="1">
    <name type="scientific">uncultured Caudovirales phage</name>
    <dbReference type="NCBI Taxonomy" id="2100421"/>
    <lineage>
        <taxon>Viruses</taxon>
        <taxon>Duplodnaviria</taxon>
        <taxon>Heunggongvirae</taxon>
        <taxon>Uroviricota</taxon>
        <taxon>Caudoviricetes</taxon>
        <taxon>Peduoviridae</taxon>
        <taxon>Maltschvirus</taxon>
        <taxon>Maltschvirus maltsch</taxon>
    </lineage>
</organism>
<name>A0A6J5LGE9_9CAUD</name>
<evidence type="ECO:0000313" key="1">
    <source>
        <dbReference type="EMBL" id="CAB4133664.1"/>
    </source>
</evidence>
<dbReference type="EMBL" id="LR796274">
    <property type="protein sequence ID" value="CAB4133664.1"/>
    <property type="molecule type" value="Genomic_DNA"/>
</dbReference>
<sequence>MFWLLPVQASNNGGGQVSPRFTMKYKIEKLDKRHKGNDDFKYRVEFLPDSRLNKRFSNFQHARKWCWDLFGESSEREMYDKIKTEREITDSDDPQFNPVWCWHHQIYNGNGLYIYLKSDHELVFFQLKWSVDQK</sequence>
<protein>
    <submittedName>
        <fullName evidence="1">Uncharacterized protein</fullName>
    </submittedName>
</protein>